<feature type="domain" description="Bacterial bifunctional deaminase-reductase C-terminal" evidence="1">
    <location>
        <begin position="4"/>
        <end position="177"/>
    </location>
</feature>
<dbReference type="SUPFAM" id="SSF53597">
    <property type="entry name" value="Dihydrofolate reductase-like"/>
    <property type="match status" value="1"/>
</dbReference>
<evidence type="ECO:0000313" key="3">
    <source>
        <dbReference type="Proteomes" id="UP000471152"/>
    </source>
</evidence>
<dbReference type="EMBL" id="JAAGWB010000018">
    <property type="protein sequence ID" value="NEN51083.1"/>
    <property type="molecule type" value="Genomic_DNA"/>
</dbReference>
<reference evidence="2 3" key="1">
    <citation type="submission" date="2020-02" db="EMBL/GenBank/DDBJ databases">
        <title>The WGS of Modestobacter muralis DSM 100205.</title>
        <authorList>
            <person name="Jiang Z."/>
        </authorList>
    </citation>
    <scope>NUCLEOTIDE SEQUENCE [LARGE SCALE GENOMIC DNA]</scope>
    <source>
        <strain evidence="2 3">DSM 100205</strain>
    </source>
</reference>
<dbReference type="PANTHER" id="PTHR38011:SF11">
    <property type="entry name" value="2,5-DIAMINO-6-RIBOSYLAMINO-4(3H)-PYRIMIDINONE 5'-PHOSPHATE REDUCTASE"/>
    <property type="match status" value="1"/>
</dbReference>
<evidence type="ECO:0000313" key="2">
    <source>
        <dbReference type="EMBL" id="NEN51083.1"/>
    </source>
</evidence>
<comment type="caution">
    <text evidence="2">The sequence shown here is derived from an EMBL/GenBank/DDBJ whole genome shotgun (WGS) entry which is preliminary data.</text>
</comment>
<sequence>MGRVQYAVLCSLDGYTADADGRFDWAAPDEELHAFVNDLERPVGTHLYGRRMYETLAVWQDVAGPDHDPVENDYAEIWRAADKIVYSTTLTEVGTPRTRLERTFDPAAVARLAQDPDRDLAIGGPGLAAHALRAGLVDDVHQFVHPVVVGGGTRALPDGLRLDLELVDERRFGSGVVHLHHRVRR</sequence>
<dbReference type="Pfam" id="PF01872">
    <property type="entry name" value="RibD_C"/>
    <property type="match status" value="1"/>
</dbReference>
<dbReference type="RefSeq" id="WP_163610775.1">
    <property type="nucleotide sequence ID" value="NZ_JAAGWB010000018.1"/>
</dbReference>
<dbReference type="InterPro" id="IPR024072">
    <property type="entry name" value="DHFR-like_dom_sf"/>
</dbReference>
<dbReference type="PANTHER" id="PTHR38011">
    <property type="entry name" value="DIHYDROFOLATE REDUCTASE FAMILY PROTEIN (AFU_ORTHOLOGUE AFUA_8G06820)"/>
    <property type="match status" value="1"/>
</dbReference>
<proteinExistence type="predicted"/>
<protein>
    <submittedName>
        <fullName evidence="2">Dihydrofolate reductase family protein</fullName>
    </submittedName>
</protein>
<dbReference type="Gene3D" id="3.40.430.10">
    <property type="entry name" value="Dihydrofolate Reductase, subunit A"/>
    <property type="match status" value="1"/>
</dbReference>
<dbReference type="AlphaFoldDB" id="A0A6P0H7G3"/>
<gene>
    <name evidence="2" type="ORF">G3R41_09040</name>
</gene>
<dbReference type="InterPro" id="IPR002734">
    <property type="entry name" value="RibDG_C"/>
</dbReference>
<name>A0A6P0H7G3_9ACTN</name>
<dbReference type="GO" id="GO:0008703">
    <property type="term" value="F:5-amino-6-(5-phosphoribosylamino)uracil reductase activity"/>
    <property type="evidence" value="ECO:0007669"/>
    <property type="project" value="InterPro"/>
</dbReference>
<dbReference type="GO" id="GO:0009231">
    <property type="term" value="P:riboflavin biosynthetic process"/>
    <property type="evidence" value="ECO:0007669"/>
    <property type="project" value="InterPro"/>
</dbReference>
<dbReference type="Proteomes" id="UP000471152">
    <property type="component" value="Unassembled WGS sequence"/>
</dbReference>
<evidence type="ECO:0000259" key="1">
    <source>
        <dbReference type="Pfam" id="PF01872"/>
    </source>
</evidence>
<accession>A0A6P0H7G3</accession>
<organism evidence="2 3">
    <name type="scientific">Modestobacter muralis</name>
    <dbReference type="NCBI Taxonomy" id="1608614"/>
    <lineage>
        <taxon>Bacteria</taxon>
        <taxon>Bacillati</taxon>
        <taxon>Actinomycetota</taxon>
        <taxon>Actinomycetes</taxon>
        <taxon>Geodermatophilales</taxon>
        <taxon>Geodermatophilaceae</taxon>
        <taxon>Modestobacter</taxon>
    </lineage>
</organism>
<dbReference type="InterPro" id="IPR050765">
    <property type="entry name" value="Riboflavin_Biosynth_HTPR"/>
</dbReference>